<proteinExistence type="predicted"/>
<protein>
    <recommendedName>
        <fullName evidence="4">Transmembrane protein</fullName>
    </recommendedName>
</protein>
<dbReference type="AlphaFoldDB" id="A0A848FHP7"/>
<feature type="transmembrane region" description="Helical" evidence="1">
    <location>
        <begin position="97"/>
        <end position="116"/>
    </location>
</feature>
<gene>
    <name evidence="2" type="ORF">HHL10_25730</name>
</gene>
<keyword evidence="1" id="KW-0812">Transmembrane</keyword>
<keyword evidence="1" id="KW-0472">Membrane</keyword>
<evidence type="ECO:0000313" key="3">
    <source>
        <dbReference type="Proteomes" id="UP000574067"/>
    </source>
</evidence>
<keyword evidence="3" id="KW-1185">Reference proteome</keyword>
<dbReference type="Proteomes" id="UP000574067">
    <property type="component" value="Unassembled WGS sequence"/>
</dbReference>
<organism evidence="2 3">
    <name type="scientific">Azohydromonas caseinilytica</name>
    <dbReference type="NCBI Taxonomy" id="2728836"/>
    <lineage>
        <taxon>Bacteria</taxon>
        <taxon>Pseudomonadati</taxon>
        <taxon>Pseudomonadota</taxon>
        <taxon>Betaproteobacteria</taxon>
        <taxon>Burkholderiales</taxon>
        <taxon>Sphaerotilaceae</taxon>
        <taxon>Azohydromonas</taxon>
    </lineage>
</organism>
<evidence type="ECO:0000313" key="2">
    <source>
        <dbReference type="EMBL" id="NML18375.1"/>
    </source>
</evidence>
<dbReference type="EMBL" id="JABBFW010000031">
    <property type="protein sequence ID" value="NML18375.1"/>
    <property type="molecule type" value="Genomic_DNA"/>
</dbReference>
<reference evidence="2 3" key="1">
    <citation type="submission" date="2020-04" db="EMBL/GenBank/DDBJ databases">
        <title>Azohydromonas sp. isolated from soil.</title>
        <authorList>
            <person name="Dahal R.H."/>
        </authorList>
    </citation>
    <scope>NUCLEOTIDE SEQUENCE [LARGE SCALE GENOMIC DNA]</scope>
    <source>
        <strain evidence="2 3">G-1-1-14</strain>
    </source>
</reference>
<keyword evidence="1" id="KW-1133">Transmembrane helix</keyword>
<name>A0A848FHP7_9BURK</name>
<evidence type="ECO:0000256" key="1">
    <source>
        <dbReference type="SAM" id="Phobius"/>
    </source>
</evidence>
<sequence>MKSILWLTTLVLALAWTAGAWGLAWAVEWAASLPAAGTAPALAQWVSDWSAPPWLAFWMELDPQELQAAREFALWALEQLQHPAAAFQAALPFLVPALWVAWALGLALLVVLSVAAQWGLRRLGRMAAAARGPRPRSEGGSVPAA</sequence>
<dbReference type="RefSeq" id="WP_169163272.1">
    <property type="nucleotide sequence ID" value="NZ_JABBFW010000031.1"/>
</dbReference>
<accession>A0A848FHP7</accession>
<evidence type="ECO:0008006" key="4">
    <source>
        <dbReference type="Google" id="ProtNLM"/>
    </source>
</evidence>
<comment type="caution">
    <text evidence="2">The sequence shown here is derived from an EMBL/GenBank/DDBJ whole genome shotgun (WGS) entry which is preliminary data.</text>
</comment>